<evidence type="ECO:0000259" key="9">
    <source>
        <dbReference type="PROSITE" id="PS51781"/>
    </source>
</evidence>
<feature type="transmembrane region" description="Helical" evidence="7">
    <location>
        <begin position="172"/>
        <end position="194"/>
    </location>
</feature>
<dbReference type="PROSITE" id="PS51781">
    <property type="entry name" value="SH3B"/>
    <property type="match status" value="1"/>
</dbReference>
<protein>
    <submittedName>
        <fullName evidence="10">Arylsulfatase</fullName>
    </submittedName>
</protein>
<evidence type="ECO:0000256" key="2">
    <source>
        <dbReference type="ARBA" id="ARBA00022692"/>
    </source>
</evidence>
<reference evidence="10 11" key="1">
    <citation type="submission" date="2018-01" db="EMBL/GenBank/DDBJ databases">
        <title>Whole genome sequencing of Histamine producing bacteria.</title>
        <authorList>
            <person name="Butler K."/>
        </authorList>
    </citation>
    <scope>NUCLEOTIDE SEQUENCE [LARGE SCALE GENOMIC DNA]</scope>
    <source>
        <strain evidence="10 11">JCM 12947</strain>
    </source>
</reference>
<evidence type="ECO:0000313" key="11">
    <source>
        <dbReference type="Proteomes" id="UP000240987"/>
    </source>
</evidence>
<dbReference type="InterPro" id="IPR016476">
    <property type="entry name" value="SH3_dom_pro"/>
</dbReference>
<accession>A0A2T3JG92</accession>
<dbReference type="Gene3D" id="2.30.30.40">
    <property type="entry name" value="SH3 Domains"/>
    <property type="match status" value="1"/>
</dbReference>
<evidence type="ECO:0000256" key="5">
    <source>
        <dbReference type="ARBA" id="ARBA00023136"/>
    </source>
</evidence>
<evidence type="ECO:0000256" key="7">
    <source>
        <dbReference type="SAM" id="Phobius"/>
    </source>
</evidence>
<keyword evidence="4 7" id="KW-1133">Transmembrane helix</keyword>
<gene>
    <name evidence="10" type="ORF">C9J12_13535</name>
</gene>
<feature type="domain" description="SH3b" evidence="9">
    <location>
        <begin position="22"/>
        <end position="88"/>
    </location>
</feature>
<dbReference type="EMBL" id="PYMJ01000012">
    <property type="protein sequence ID" value="PSU47866.1"/>
    <property type="molecule type" value="Genomic_DNA"/>
</dbReference>
<keyword evidence="6" id="KW-0175">Coiled coil</keyword>
<comment type="subcellular location">
    <subcellularLocation>
        <location evidence="1">Membrane</location>
        <topology evidence="1">Single-pass membrane protein</topology>
    </subcellularLocation>
</comment>
<proteinExistence type="predicted"/>
<dbReference type="AlphaFoldDB" id="A0A2T3JG92"/>
<evidence type="ECO:0000256" key="8">
    <source>
        <dbReference type="SAM" id="SignalP"/>
    </source>
</evidence>
<dbReference type="NCBIfam" id="TIGR04211">
    <property type="entry name" value="SH3_and_anchor"/>
    <property type="match status" value="1"/>
</dbReference>
<evidence type="ECO:0000313" key="10">
    <source>
        <dbReference type="EMBL" id="PSU47866.1"/>
    </source>
</evidence>
<dbReference type="PIRSF" id="PIRSF006158">
    <property type="entry name" value="UCP006158_SH3"/>
    <property type="match status" value="1"/>
</dbReference>
<name>A0A2T3JG92_9GAMM</name>
<dbReference type="Proteomes" id="UP000240987">
    <property type="component" value="Unassembled WGS sequence"/>
</dbReference>
<dbReference type="Pfam" id="PF08239">
    <property type="entry name" value="SH3_3"/>
    <property type="match status" value="1"/>
</dbReference>
<evidence type="ECO:0000256" key="6">
    <source>
        <dbReference type="SAM" id="Coils"/>
    </source>
</evidence>
<dbReference type="RefSeq" id="WP_107243206.1">
    <property type="nucleotide sequence ID" value="NZ_PYMJ01000012.1"/>
</dbReference>
<dbReference type="InterPro" id="IPR003646">
    <property type="entry name" value="SH3-like_bac-type"/>
</dbReference>
<dbReference type="SMART" id="SM00287">
    <property type="entry name" value="SH3b"/>
    <property type="match status" value="1"/>
</dbReference>
<keyword evidence="3 8" id="KW-0732">Signal</keyword>
<keyword evidence="11" id="KW-1185">Reference proteome</keyword>
<sequence length="205" mass="22746">MKHLISILLLACAVVTAPVQAEQVRYISDNLFTYMHKGPSTQFRIIGSVNAGTKVALLETNKETGFSRVTDDRGRSGWVNSDFVSRQVGLQARVPALESELTKVKAALAEATKSSDEQNAGLKNSLALRNTQISEMEEKSINMNDQLTASQAEIRELRAKIDTQKDDLLMKWFTYGSMVAGFGLLLGLVLPHIIPRRRKRNNGWA</sequence>
<evidence type="ECO:0000256" key="1">
    <source>
        <dbReference type="ARBA" id="ARBA00004167"/>
    </source>
</evidence>
<feature type="coiled-coil region" evidence="6">
    <location>
        <begin position="133"/>
        <end position="167"/>
    </location>
</feature>
<evidence type="ECO:0000256" key="4">
    <source>
        <dbReference type="ARBA" id="ARBA00022989"/>
    </source>
</evidence>
<comment type="caution">
    <text evidence="10">The sequence shown here is derived from an EMBL/GenBank/DDBJ whole genome shotgun (WGS) entry which is preliminary data.</text>
</comment>
<organism evidence="10 11">
    <name type="scientific">Photobacterium frigidiphilum</name>
    <dbReference type="NCBI Taxonomy" id="264736"/>
    <lineage>
        <taxon>Bacteria</taxon>
        <taxon>Pseudomonadati</taxon>
        <taxon>Pseudomonadota</taxon>
        <taxon>Gammaproteobacteria</taxon>
        <taxon>Vibrionales</taxon>
        <taxon>Vibrionaceae</taxon>
        <taxon>Photobacterium</taxon>
    </lineage>
</organism>
<keyword evidence="2 7" id="KW-0812">Transmembrane</keyword>
<feature type="chain" id="PRO_5015759844" evidence="8">
    <location>
        <begin position="22"/>
        <end position="205"/>
    </location>
</feature>
<dbReference type="OrthoDB" id="9790951at2"/>
<evidence type="ECO:0000256" key="3">
    <source>
        <dbReference type="ARBA" id="ARBA00022729"/>
    </source>
</evidence>
<dbReference type="GO" id="GO:0016020">
    <property type="term" value="C:membrane"/>
    <property type="evidence" value="ECO:0007669"/>
    <property type="project" value="UniProtKB-SubCell"/>
</dbReference>
<feature type="signal peptide" evidence="8">
    <location>
        <begin position="1"/>
        <end position="21"/>
    </location>
</feature>
<keyword evidence="5 7" id="KW-0472">Membrane</keyword>